<evidence type="ECO:0000313" key="1">
    <source>
        <dbReference type="EMBL" id="KAG0572025.1"/>
    </source>
</evidence>
<protein>
    <submittedName>
        <fullName evidence="2">Uncharacterized protein</fullName>
    </submittedName>
</protein>
<keyword evidence="3" id="KW-1185">Reference proteome</keyword>
<reference evidence="2" key="1">
    <citation type="submission" date="2020-06" db="EMBL/GenBank/DDBJ databases">
        <title>WGS assembly of Ceratodon purpureus strain R40.</title>
        <authorList>
            <person name="Carey S.B."/>
            <person name="Jenkins J."/>
            <person name="Shu S."/>
            <person name="Lovell J.T."/>
            <person name="Sreedasyam A."/>
            <person name="Maumus F."/>
            <person name="Tiley G.P."/>
            <person name="Fernandez-Pozo N."/>
            <person name="Barry K."/>
            <person name="Chen C."/>
            <person name="Wang M."/>
            <person name="Lipzen A."/>
            <person name="Daum C."/>
            <person name="Saski C.A."/>
            <person name="Payton A.C."/>
            <person name="Mcbreen J.C."/>
            <person name="Conrad R.E."/>
            <person name="Kollar L.M."/>
            <person name="Olsson S."/>
            <person name="Huttunen S."/>
            <person name="Landis J.B."/>
            <person name="Wickett N.J."/>
            <person name="Johnson M.G."/>
            <person name="Rensing S.A."/>
            <person name="Grimwood J."/>
            <person name="Schmutz J."/>
            <person name="Mcdaniel S.F."/>
        </authorList>
    </citation>
    <scope>NUCLEOTIDE SEQUENCE</scope>
    <source>
        <strain evidence="2">R40</strain>
    </source>
</reference>
<dbReference type="EMBL" id="CM026426">
    <property type="protein sequence ID" value="KAG0572025.1"/>
    <property type="molecule type" value="Genomic_DNA"/>
</dbReference>
<evidence type="ECO:0000313" key="3">
    <source>
        <dbReference type="Proteomes" id="UP000822688"/>
    </source>
</evidence>
<accession>A0A8T0J2K1</accession>
<evidence type="ECO:0000313" key="2">
    <source>
        <dbReference type="EMBL" id="KAG0589767.1"/>
    </source>
</evidence>
<dbReference type="Proteomes" id="UP000822688">
    <property type="component" value="Chromosome V"/>
</dbReference>
<proteinExistence type="predicted"/>
<organism evidence="2 3">
    <name type="scientific">Ceratodon purpureus</name>
    <name type="common">Fire moss</name>
    <name type="synonym">Dicranum purpureum</name>
    <dbReference type="NCBI Taxonomy" id="3225"/>
    <lineage>
        <taxon>Eukaryota</taxon>
        <taxon>Viridiplantae</taxon>
        <taxon>Streptophyta</taxon>
        <taxon>Embryophyta</taxon>
        <taxon>Bryophyta</taxon>
        <taxon>Bryophytina</taxon>
        <taxon>Bryopsida</taxon>
        <taxon>Dicranidae</taxon>
        <taxon>Pseudoditrichales</taxon>
        <taxon>Ditrichaceae</taxon>
        <taxon>Ceratodon</taxon>
    </lineage>
</organism>
<dbReference type="AlphaFoldDB" id="A0A8T0J2K1"/>
<name>A0A8T0J2K1_CERPU</name>
<sequence length="60" mass="6654">MATALIVPKLTCRIDFRTPTSIDSSRPSSVIWAMPESYVTYAGHENLSVRKCAPYAHIEA</sequence>
<comment type="caution">
    <text evidence="2">The sequence shown here is derived from an EMBL/GenBank/DDBJ whole genome shotgun (WGS) entry which is preliminary data.</text>
</comment>
<dbReference type="EMBL" id="CM026421">
    <property type="protein sequence ID" value="KAG0589767.1"/>
    <property type="molecule type" value="Genomic_DNA"/>
</dbReference>
<gene>
    <name evidence="2" type="ORF">KC19_1G046600</name>
    <name evidence="1" type="ORF">KC19_VG062900</name>
</gene>
<dbReference type="Proteomes" id="UP000822688">
    <property type="component" value="Chromosome 1"/>
</dbReference>